<sequence length="72" mass="8242">MSSNNDGLSLWYRITWRLNWLLLHVAGPADLGDADPRRRMERERAERVARARVVRKVEVEPTAPDQPFTGAA</sequence>
<dbReference type="Proteomes" id="UP001165405">
    <property type="component" value="Unassembled WGS sequence"/>
</dbReference>
<protein>
    <submittedName>
        <fullName evidence="1">Uncharacterized protein</fullName>
    </submittedName>
</protein>
<name>A0AA41QGS0_9MICO</name>
<dbReference type="RefSeq" id="WP_236090995.1">
    <property type="nucleotide sequence ID" value="NZ_JAKGSG010000055.1"/>
</dbReference>
<evidence type="ECO:0000313" key="2">
    <source>
        <dbReference type="Proteomes" id="UP001165405"/>
    </source>
</evidence>
<dbReference type="EMBL" id="JAKGSG010000055">
    <property type="protein sequence ID" value="MCF4123183.1"/>
    <property type="molecule type" value="Genomic_DNA"/>
</dbReference>
<gene>
    <name evidence="1" type="ORF">L1785_19615</name>
</gene>
<evidence type="ECO:0000313" key="1">
    <source>
        <dbReference type="EMBL" id="MCF4123183.1"/>
    </source>
</evidence>
<dbReference type="AlphaFoldDB" id="A0AA41QGS0"/>
<keyword evidence="2" id="KW-1185">Reference proteome</keyword>
<organism evidence="1 2">
    <name type="scientific">Antribacter soli</name>
    <dbReference type="NCBI Taxonomy" id="2910976"/>
    <lineage>
        <taxon>Bacteria</taxon>
        <taxon>Bacillati</taxon>
        <taxon>Actinomycetota</taxon>
        <taxon>Actinomycetes</taxon>
        <taxon>Micrococcales</taxon>
        <taxon>Promicromonosporaceae</taxon>
        <taxon>Antribacter</taxon>
    </lineage>
</organism>
<proteinExistence type="predicted"/>
<comment type="caution">
    <text evidence="1">The sequence shown here is derived from an EMBL/GenBank/DDBJ whole genome shotgun (WGS) entry which is preliminary data.</text>
</comment>
<accession>A0AA41QGS0</accession>
<reference evidence="1" key="1">
    <citation type="submission" date="2022-01" db="EMBL/GenBank/DDBJ databases">
        <title>Antribacter sp. nov., isolated from Guizhou of China.</title>
        <authorList>
            <person name="Chengliang C."/>
            <person name="Ya Z."/>
        </authorList>
    </citation>
    <scope>NUCLEOTIDE SEQUENCE</scope>
    <source>
        <strain evidence="1">KLBMP 9083</strain>
    </source>
</reference>